<evidence type="ECO:0000256" key="1">
    <source>
        <dbReference type="ARBA" id="ARBA00004167"/>
    </source>
</evidence>
<dbReference type="Proteomes" id="UP000244912">
    <property type="component" value="Unassembled WGS sequence"/>
</dbReference>
<feature type="chain" id="PRO_5015302599" evidence="5">
    <location>
        <begin position="22"/>
        <end position="1760"/>
    </location>
</feature>
<dbReference type="GO" id="GO:0009306">
    <property type="term" value="P:protein secretion"/>
    <property type="evidence" value="ECO:0007669"/>
    <property type="project" value="InterPro"/>
</dbReference>
<gene>
    <name evidence="7" type="primary">tamB</name>
    <name evidence="7" type="ORF">PAA8504_00917</name>
</gene>
<keyword evidence="4" id="KW-0472">Membrane</keyword>
<evidence type="ECO:0000256" key="4">
    <source>
        <dbReference type="ARBA" id="ARBA00023136"/>
    </source>
</evidence>
<dbReference type="OrthoDB" id="7784409at2"/>
<dbReference type="InterPro" id="IPR007452">
    <property type="entry name" value="TamB_C"/>
</dbReference>
<dbReference type="RefSeq" id="WP_108892980.1">
    <property type="nucleotide sequence ID" value="NZ_ONZF01000002.1"/>
</dbReference>
<dbReference type="PANTHER" id="PTHR36985">
    <property type="entry name" value="TRANSLOCATION AND ASSEMBLY MODULE SUBUNIT TAMB"/>
    <property type="match status" value="1"/>
</dbReference>
<keyword evidence="2" id="KW-0812">Transmembrane</keyword>
<keyword evidence="8" id="KW-1185">Reference proteome</keyword>
<evidence type="ECO:0000256" key="3">
    <source>
        <dbReference type="ARBA" id="ARBA00022989"/>
    </source>
</evidence>
<proteinExistence type="predicted"/>
<reference evidence="8" key="1">
    <citation type="submission" date="2018-03" db="EMBL/GenBank/DDBJ databases">
        <authorList>
            <person name="Rodrigo-Torres L."/>
            <person name="Arahal R. D."/>
            <person name="Lucena T."/>
        </authorList>
    </citation>
    <scope>NUCLEOTIDE SEQUENCE [LARGE SCALE GENOMIC DNA]</scope>
    <source>
        <strain evidence="8">CECT 8504</strain>
    </source>
</reference>
<dbReference type="PANTHER" id="PTHR36985:SF1">
    <property type="entry name" value="TRANSLOCATION AND ASSEMBLY MODULE SUBUNIT TAMB"/>
    <property type="match status" value="1"/>
</dbReference>
<accession>A0A2R8BSH9</accession>
<protein>
    <submittedName>
        <fullName evidence="7">Translocation and assembly module TamB</fullName>
    </submittedName>
</protein>
<evidence type="ECO:0000259" key="6">
    <source>
        <dbReference type="Pfam" id="PF04357"/>
    </source>
</evidence>
<evidence type="ECO:0000313" key="7">
    <source>
        <dbReference type="EMBL" id="SPJ23112.1"/>
    </source>
</evidence>
<organism evidence="7 8">
    <name type="scientific">Palleronia abyssalis</name>
    <dbReference type="NCBI Taxonomy" id="1501240"/>
    <lineage>
        <taxon>Bacteria</taxon>
        <taxon>Pseudomonadati</taxon>
        <taxon>Pseudomonadota</taxon>
        <taxon>Alphaproteobacteria</taxon>
        <taxon>Rhodobacterales</taxon>
        <taxon>Roseobacteraceae</taxon>
        <taxon>Palleronia</taxon>
    </lineage>
</organism>
<feature type="domain" description="Translocation and assembly module TamB C-terminal" evidence="6">
    <location>
        <begin position="1409"/>
        <end position="1760"/>
    </location>
</feature>
<dbReference type="Pfam" id="PF04357">
    <property type="entry name" value="TamB"/>
    <property type="match status" value="1"/>
</dbReference>
<feature type="signal peptide" evidence="5">
    <location>
        <begin position="1"/>
        <end position="21"/>
    </location>
</feature>
<evidence type="ECO:0000256" key="5">
    <source>
        <dbReference type="SAM" id="SignalP"/>
    </source>
</evidence>
<dbReference type="GO" id="GO:0005886">
    <property type="term" value="C:plasma membrane"/>
    <property type="evidence" value="ECO:0007669"/>
    <property type="project" value="InterPro"/>
</dbReference>
<name>A0A2R8BSH9_9RHOB</name>
<evidence type="ECO:0000313" key="8">
    <source>
        <dbReference type="Proteomes" id="UP000244912"/>
    </source>
</evidence>
<comment type="subcellular location">
    <subcellularLocation>
        <location evidence="1">Membrane</location>
        <topology evidence="1">Single-pass membrane protein</topology>
    </subcellularLocation>
</comment>
<evidence type="ECO:0000256" key="2">
    <source>
        <dbReference type="ARBA" id="ARBA00022692"/>
    </source>
</evidence>
<dbReference type="EMBL" id="ONZF01000002">
    <property type="protein sequence ID" value="SPJ23112.1"/>
    <property type="molecule type" value="Genomic_DNA"/>
</dbReference>
<keyword evidence="3" id="KW-1133">Transmembrane helix</keyword>
<sequence length="1760" mass="183116">MRKFTRLCVLSLGLGVLPVMAQETPDPDEDGGGFLENLIEDRLSSDGFQVQVRGFEGALSSTARVAQIVISDEEGAWLTVNDAVLDWNRSALLRGRLEVEELAAAEILLPRLPQGEEQADVPQPEAQPFSLPELPVSIQIGQIDAERIELGQTVLGEEAVLSLQGSARLADGEGEVDIRAERLDDEGVFQVAGSFENGSRELTIDVSLEEGPDGIVASLIDLPGRPALSVSVEGSGPLSDFDAEIDLDTDGEDRLSGTVSLDEVDGANRFTVDLGGDVTALFAPTYRPFFGPNVQLQAEGARFPDGAFRLDSLDLSAQSLSLEGQVSIGADGVPDLIDVTGEIASENGPVLLPVGGDIRVGRVGLDVNFDASEGETWTGEIVVENFDQPGIEIARLALDGSGVISGAGETLDIEAGFDFDANGLALDDGGLEAALGEDLTGRVELGYEAGDPIVMSVLRLTGVGFTLNGQGEVDPDGENVPLSLQAQLDADDLSVFSALSGLQLGGGASVDLDLSAEALSGAFDLTLDGRTQDLSLGIDQVDPLLTGSTLLQLEADRDETGLRVSDLSLQNEAIDVDGSADLTSDGGTAELEARIDDLNRIDPSLSGPATLTASARRPADEWRIDLSFEGAEAAVAGDATIRELDAESPLAIFDLGVVADDLSNFGVILGRPLAGSVDLSARGQSRLNLRQADVALSGSMTDIEIGQDEVDRLLSGETQIEAQVQREGPQFTVPGLRVENPQIAVNGDAFIASGQSEVDLRIALDELSQIVPEMQGPADIVLDAVEDQEGWIVDLDATGAGSRIVADATVTDLRADDASPLVEGTAQVSVDDLSVFSSLADRELGGTVDLDLAGRSRFNLSEAEIATTGQTRNLAVGQPELDRLFEGVTDLAITAEKNDETIFVERLSLENPQVRVGGEGTYGGAGQNAVDAAILFTELSDVVPQMSGRAEITLDAEEVDDAWQIDLEGDGAGALIDLAGQITGLDDVPAFDGAASIEVADLSVFSTLANRDLGGAVDLEAEGMARFDLSEARIDATGQTRDLAIDQAEFDRLFRGVTQLSVDGAKDADRLSLDELILRNSQINATAQGTYGGDGANAVQADISVAQLSDILPELSGPADVTLVAEETGDVWQVSLDGDGAGAVVDVLGEVGGLGATPRFDGEATVRAADLSRFSRIAGRPLAGSVNLSANGSATLDASRFDLTADLRANGLRTGIAQADQLLAGGTTTLQASAVRTGPNAPIRVRTFNLNAPGLDATANGSILGGASDLTFNARLANLGQFVPNLNGPLTAQGRAGQQGSNISLDVALTGPEGIQAQVDGTVAQSFDRANIDVAGNAPLRIANPFLGNRALTGTARFDLGLNGPLQPSSASGTITVEGGRLVDPSVPFVLNDINGTAQLQGSQAVLNVTANKQEGGALRLAGTIGLTPGYAADLGIELNQLVIEDPRLYRTTANGRVTLNGSLAGGATIGGTIILGETEIRVPSTGLGATGPIPDGLVHVNEPADVRRTRVKADLIEDDADGSGGGGVAFPLDLTIVADNQVFIRGRGLDAELGGRLELQGTTQDVIPIGQFDLIRGRLDILGQRIVLTEGSATLAGDFVPRIRLVARTEADDVTVLIILEGEATEPDIRFSSEPELPQDEVLARLLFGRSIDQISPLQAAQLANAVATLSGRGGIGIISSLRDNTGLDDLDLTTDEDGNVGVRAGAYISENLYTDVTVDSEGDAEINLNLDLTDSITVRGGASNSGETSLGVFFERDY</sequence>
<dbReference type="GO" id="GO:0097347">
    <property type="term" value="C:TAM protein secretion complex"/>
    <property type="evidence" value="ECO:0007669"/>
    <property type="project" value="TreeGrafter"/>
</dbReference>
<keyword evidence="5" id="KW-0732">Signal</keyword>